<evidence type="ECO:0000259" key="8">
    <source>
        <dbReference type="PROSITE" id="PS50011"/>
    </source>
</evidence>
<feature type="domain" description="Protein kinase" evidence="8">
    <location>
        <begin position="22"/>
        <end position="284"/>
    </location>
</feature>
<dbReference type="PANTHER" id="PTHR43289:SF34">
    <property type="entry name" value="SERINE_THREONINE-PROTEIN KINASE YBDM-RELATED"/>
    <property type="match status" value="1"/>
</dbReference>
<dbReference type="InterPro" id="IPR008271">
    <property type="entry name" value="Ser/Thr_kinase_AS"/>
</dbReference>
<dbReference type="RefSeq" id="WP_146465342.1">
    <property type="nucleotide sequence ID" value="NZ_VOGW01000074.1"/>
</dbReference>
<evidence type="ECO:0000256" key="7">
    <source>
        <dbReference type="SAM" id="Phobius"/>
    </source>
</evidence>
<sequence length="726" mass="76009">MTPQRSTGAGAEADMPEYAGHYRLESRLGSGGMGVVHLARSTSGLRLAVKVVHAEFARDREFRGRFRQEVAAARRVSGAFTAPVVDADPEAERPWMATLFIPGPTLAEQVKQDGPLDAGQVRRLMAGLAEALRDIHRVGVVHRDLKPSNVLLAKDGPKVIDFGISRPKDSELRTETGKLIGTPPFMAPEQFRRPREVGPAADIFALGSVLVHAATGRGPFDSDSPYVVAYQVVHDEPDLSGVPQGLAPLVERCLAKDPEDRPTPDELMRQLRSVAASYDTQAFIPAQRTSKTVGPVDSGGDLPRSPEERSPEGRSSEERSPEEKGKGGGKRSRRGRVRPGRLAAVVAGALGLVAGGVLASVHFLGGDPGPRTPRTAAVGFAGWRTEPVAGRAAAPRCAFGAGKLLCAGAGQAYALDARGGRVLWRHPFAGARWSGAPVVSGGLVQVRDQAGGAVALDPGTGRTRWRRALPAGAGTQYTAGTLLITGADGTVTGVDGGSGRTRWSHRLPGDGRPRVDTFPDDGTAGALAYATTTTADGRSTRVVAFDPATGAVRRDTRLTGLLQPVGAEGDAVYFTAADPVYGDTDAVVRYDAASRTLRRVPLPAPRPDVHAAVHRGVVYLLDVNGGLDAVDTGAGERLWHLETSVSRGSAPVAGDRYLYFSAGDGRLLAVDVRGGRLAGQTPARPGAGTEGVAALRAAPVLAASRVYGTAPDGSVFALDARDPSAW</sequence>
<feature type="transmembrane region" description="Helical" evidence="7">
    <location>
        <begin position="342"/>
        <end position="365"/>
    </location>
</feature>
<dbReference type="InterPro" id="IPR018391">
    <property type="entry name" value="PQQ_b-propeller_rpt"/>
</dbReference>
<dbReference type="InterPro" id="IPR000719">
    <property type="entry name" value="Prot_kinase_dom"/>
</dbReference>
<dbReference type="Gene3D" id="2.40.10.480">
    <property type="match status" value="1"/>
</dbReference>
<dbReference type="GO" id="GO:0004674">
    <property type="term" value="F:protein serine/threonine kinase activity"/>
    <property type="evidence" value="ECO:0007669"/>
    <property type="project" value="TreeGrafter"/>
</dbReference>
<organism evidence="9 10">
    <name type="scientific">Streptomyces misionensis</name>
    <dbReference type="NCBI Taxonomy" id="67331"/>
    <lineage>
        <taxon>Bacteria</taxon>
        <taxon>Bacillati</taxon>
        <taxon>Actinomycetota</taxon>
        <taxon>Actinomycetes</taxon>
        <taxon>Kitasatosporales</taxon>
        <taxon>Streptomycetaceae</taxon>
        <taxon>Streptomyces</taxon>
    </lineage>
</organism>
<dbReference type="InterPro" id="IPR011009">
    <property type="entry name" value="Kinase-like_dom_sf"/>
</dbReference>
<feature type="compositionally biased region" description="Basic residues" evidence="6">
    <location>
        <begin position="327"/>
        <end position="337"/>
    </location>
</feature>
<keyword evidence="2 5" id="KW-0547">Nucleotide-binding</keyword>
<dbReference type="InterPro" id="IPR017441">
    <property type="entry name" value="Protein_kinase_ATP_BS"/>
</dbReference>
<keyword evidence="1" id="KW-0808">Transferase</keyword>
<evidence type="ECO:0000256" key="4">
    <source>
        <dbReference type="ARBA" id="ARBA00022840"/>
    </source>
</evidence>
<evidence type="ECO:0000256" key="1">
    <source>
        <dbReference type="ARBA" id="ARBA00022679"/>
    </source>
</evidence>
<keyword evidence="3" id="KW-0418">Kinase</keyword>
<dbReference type="EMBL" id="VOGW01000074">
    <property type="protein sequence ID" value="TWV48110.1"/>
    <property type="molecule type" value="Genomic_DNA"/>
</dbReference>
<dbReference type="InterPro" id="IPR002372">
    <property type="entry name" value="PQQ_rpt_dom"/>
</dbReference>
<dbReference type="SMART" id="SM00564">
    <property type="entry name" value="PQQ"/>
    <property type="match status" value="5"/>
</dbReference>
<feature type="region of interest" description="Disordered" evidence="6">
    <location>
        <begin position="282"/>
        <end position="337"/>
    </location>
</feature>
<dbReference type="CDD" id="cd14014">
    <property type="entry name" value="STKc_PknB_like"/>
    <property type="match status" value="1"/>
</dbReference>
<dbReference type="PANTHER" id="PTHR43289">
    <property type="entry name" value="MITOGEN-ACTIVATED PROTEIN KINASE KINASE KINASE 20-RELATED"/>
    <property type="match status" value="1"/>
</dbReference>
<dbReference type="Proteomes" id="UP000320481">
    <property type="component" value="Unassembled WGS sequence"/>
</dbReference>
<dbReference type="PROSITE" id="PS00108">
    <property type="entry name" value="PROTEIN_KINASE_ST"/>
    <property type="match status" value="1"/>
</dbReference>
<protein>
    <submittedName>
        <fullName evidence="9">PQQ-binding-like beta-propeller repeat protein</fullName>
    </submittedName>
</protein>
<feature type="binding site" evidence="5">
    <location>
        <position position="50"/>
    </location>
    <ligand>
        <name>ATP</name>
        <dbReference type="ChEBI" id="CHEBI:30616"/>
    </ligand>
</feature>
<dbReference type="Pfam" id="PF13360">
    <property type="entry name" value="PQQ_2"/>
    <property type="match status" value="1"/>
</dbReference>
<evidence type="ECO:0000256" key="3">
    <source>
        <dbReference type="ARBA" id="ARBA00022777"/>
    </source>
</evidence>
<proteinExistence type="predicted"/>
<keyword evidence="7" id="KW-0812">Transmembrane</keyword>
<keyword evidence="4 5" id="KW-0067">ATP-binding</keyword>
<dbReference type="Gene3D" id="3.30.200.20">
    <property type="entry name" value="Phosphorylase Kinase, domain 1"/>
    <property type="match status" value="1"/>
</dbReference>
<dbReference type="InterPro" id="IPR011047">
    <property type="entry name" value="Quinoprotein_ADH-like_sf"/>
</dbReference>
<evidence type="ECO:0000313" key="9">
    <source>
        <dbReference type="EMBL" id="TWV48110.1"/>
    </source>
</evidence>
<dbReference type="InterPro" id="IPR015943">
    <property type="entry name" value="WD40/YVTN_repeat-like_dom_sf"/>
</dbReference>
<gene>
    <name evidence="9" type="ORF">FRZ03_13245</name>
</gene>
<dbReference type="Gene3D" id="1.10.510.10">
    <property type="entry name" value="Transferase(Phosphotransferase) domain 1"/>
    <property type="match status" value="1"/>
</dbReference>
<dbReference type="SMART" id="SM00220">
    <property type="entry name" value="S_TKc"/>
    <property type="match status" value="1"/>
</dbReference>
<evidence type="ECO:0000256" key="5">
    <source>
        <dbReference type="PROSITE-ProRule" id="PRU10141"/>
    </source>
</evidence>
<dbReference type="SUPFAM" id="SSF56112">
    <property type="entry name" value="Protein kinase-like (PK-like)"/>
    <property type="match status" value="1"/>
</dbReference>
<reference evidence="9" key="1">
    <citation type="journal article" date="2019" name="Microbiol. Resour. Announc.">
        <title>Draft Genomic Sequences of Streptomyces misionensis and Streptomyces albidoflavus, bacteria applied for phytopathogen biocontrol.</title>
        <authorList>
            <person name="Pylro V."/>
            <person name="Dias A."/>
            <person name="Andreote F."/>
            <person name="Varani A."/>
            <person name="Andreote C."/>
            <person name="Bernardo E."/>
            <person name="Martins T."/>
        </authorList>
    </citation>
    <scope>NUCLEOTIDE SEQUENCE [LARGE SCALE GENOMIC DNA]</scope>
    <source>
        <strain evidence="9">66</strain>
    </source>
</reference>
<comment type="caution">
    <text evidence="9">The sequence shown here is derived from an EMBL/GenBank/DDBJ whole genome shotgun (WGS) entry which is preliminary data.</text>
</comment>
<dbReference type="PROSITE" id="PS50011">
    <property type="entry name" value="PROTEIN_KINASE_DOM"/>
    <property type="match status" value="1"/>
</dbReference>
<dbReference type="SUPFAM" id="SSF50998">
    <property type="entry name" value="Quinoprotein alcohol dehydrogenase-like"/>
    <property type="match status" value="2"/>
</dbReference>
<evidence type="ECO:0000256" key="2">
    <source>
        <dbReference type="ARBA" id="ARBA00022741"/>
    </source>
</evidence>
<feature type="compositionally biased region" description="Basic and acidic residues" evidence="6">
    <location>
        <begin position="304"/>
        <end position="326"/>
    </location>
</feature>
<keyword evidence="10" id="KW-1185">Reference proteome</keyword>
<dbReference type="PROSITE" id="PS00107">
    <property type="entry name" value="PROTEIN_KINASE_ATP"/>
    <property type="match status" value="1"/>
</dbReference>
<dbReference type="Pfam" id="PF00069">
    <property type="entry name" value="Pkinase"/>
    <property type="match status" value="1"/>
</dbReference>
<keyword evidence="7" id="KW-1133">Transmembrane helix</keyword>
<dbReference type="Gene3D" id="2.130.10.10">
    <property type="entry name" value="YVTN repeat-like/Quinoprotein amine dehydrogenase"/>
    <property type="match status" value="1"/>
</dbReference>
<dbReference type="AlphaFoldDB" id="A0A5C6JVZ2"/>
<name>A0A5C6JVZ2_9ACTN</name>
<evidence type="ECO:0000313" key="10">
    <source>
        <dbReference type="Proteomes" id="UP000320481"/>
    </source>
</evidence>
<evidence type="ECO:0000256" key="6">
    <source>
        <dbReference type="SAM" id="MobiDB-lite"/>
    </source>
</evidence>
<keyword evidence="7" id="KW-0472">Membrane</keyword>
<accession>A0A5C6JVZ2</accession>
<dbReference type="GO" id="GO:0005524">
    <property type="term" value="F:ATP binding"/>
    <property type="evidence" value="ECO:0007669"/>
    <property type="project" value="UniProtKB-UniRule"/>
</dbReference>